<dbReference type="InterPro" id="IPR017853">
    <property type="entry name" value="GH"/>
</dbReference>
<dbReference type="GO" id="GO:0016139">
    <property type="term" value="P:glycoside catabolic process"/>
    <property type="evidence" value="ECO:0007669"/>
    <property type="project" value="TreeGrafter"/>
</dbReference>
<evidence type="ECO:0000259" key="6">
    <source>
        <dbReference type="Pfam" id="PF01120"/>
    </source>
</evidence>
<evidence type="ECO:0000313" key="8">
    <source>
        <dbReference type="Proteomes" id="UP000189674"/>
    </source>
</evidence>
<dbReference type="EC" id="3.2.1.51" evidence="2"/>
<comment type="similarity">
    <text evidence="1">Belongs to the glycosyl hydrolase 29 family.</text>
</comment>
<dbReference type="InterPro" id="IPR008979">
    <property type="entry name" value="Galactose-bd-like_sf"/>
</dbReference>
<dbReference type="InterPro" id="IPR000933">
    <property type="entry name" value="Glyco_hydro_29"/>
</dbReference>
<feature type="domain" description="Glycoside hydrolase family 29 N-terminal" evidence="6">
    <location>
        <begin position="80"/>
        <end position="360"/>
    </location>
</feature>
<dbReference type="RefSeq" id="WP_169852884.1">
    <property type="nucleotide sequence ID" value="NZ_CP019791.1"/>
</dbReference>
<dbReference type="PROSITE" id="PS51318">
    <property type="entry name" value="TAT"/>
    <property type="match status" value="1"/>
</dbReference>
<evidence type="ECO:0000256" key="3">
    <source>
        <dbReference type="ARBA" id="ARBA00022729"/>
    </source>
</evidence>
<dbReference type="SMART" id="SM00812">
    <property type="entry name" value="Alpha_L_fucos"/>
    <property type="match status" value="1"/>
</dbReference>
<dbReference type="SUPFAM" id="SSF51445">
    <property type="entry name" value="(Trans)glycosidases"/>
    <property type="match status" value="1"/>
</dbReference>
<dbReference type="InterPro" id="IPR006311">
    <property type="entry name" value="TAT_signal"/>
</dbReference>
<dbReference type="InterPro" id="IPR057739">
    <property type="entry name" value="Glyco_hydro_29_N"/>
</dbReference>
<dbReference type="GO" id="GO:0004560">
    <property type="term" value="F:alpha-L-fucosidase activity"/>
    <property type="evidence" value="ECO:0007669"/>
    <property type="project" value="InterPro"/>
</dbReference>
<dbReference type="EMBL" id="CP019791">
    <property type="protein sequence ID" value="AQT67047.1"/>
    <property type="molecule type" value="Genomic_DNA"/>
</dbReference>
<dbReference type="KEGG" id="alus:STSP2_00186"/>
<name>A0A1U9NH01_9BACT</name>
<dbReference type="SUPFAM" id="SSF49785">
    <property type="entry name" value="Galactose-binding domain-like"/>
    <property type="match status" value="1"/>
</dbReference>
<evidence type="ECO:0000313" key="7">
    <source>
        <dbReference type="EMBL" id="AQT67047.1"/>
    </source>
</evidence>
<sequence>MDRRDFLKLSGAAAGSLMLGACQSEYQKVRAAEVDLPMPTAAQLAWQQAEIGVLVCYELHTFNEDRYVQSRERRRPIKDVNQFNPERLDTDQWVRAVKNMDARFAILTASHESGFRLWQSDVNPYCLKAVEWGRGKRDIVGEFVASCRKYGVKPGIYLGTRWNSHLGVWDFKVTDRSPLTQQEYNELIEKETEEICSRYGDLFELWYDGGAYGPDKGGPDVLSIFEKYQKDCIFYHNHQRADVRWGGSETGTVGYPCWAMMPYDGWSKHNTELAKDRFWLLKHGDADGKVWCPAMSDAPLRNHEWFWEPNDEHKLYSLDALMNMYYKSVGRNSTLILGLTPDTRGLVPDADVERCKELGDEVQRRFGEEIASTSGYGKQVVLELEPGTVINHVVIQEDIARGERIRQYSVEAKQAGQWKQVRKGRSVGHKRIEKFAPVEADAVRLTVLDSVADPLVKRLAVYNCGT</sequence>
<dbReference type="Proteomes" id="UP000189674">
    <property type="component" value="Chromosome"/>
</dbReference>
<dbReference type="Gene3D" id="3.20.20.80">
    <property type="entry name" value="Glycosidases"/>
    <property type="match status" value="1"/>
</dbReference>
<keyword evidence="8" id="KW-1185">Reference proteome</keyword>
<dbReference type="AlphaFoldDB" id="A0A1U9NH01"/>
<accession>A0A1U9NH01</accession>
<evidence type="ECO:0000256" key="5">
    <source>
        <dbReference type="ARBA" id="ARBA00023295"/>
    </source>
</evidence>
<dbReference type="STRING" id="1936003.STSP2_00186"/>
<dbReference type="GO" id="GO:0005764">
    <property type="term" value="C:lysosome"/>
    <property type="evidence" value="ECO:0007669"/>
    <property type="project" value="TreeGrafter"/>
</dbReference>
<dbReference type="PROSITE" id="PS51257">
    <property type="entry name" value="PROKAR_LIPOPROTEIN"/>
    <property type="match status" value="1"/>
</dbReference>
<dbReference type="GO" id="GO:0006004">
    <property type="term" value="P:fucose metabolic process"/>
    <property type="evidence" value="ECO:0007669"/>
    <property type="project" value="TreeGrafter"/>
</dbReference>
<dbReference type="PANTHER" id="PTHR10030:SF37">
    <property type="entry name" value="ALPHA-L-FUCOSIDASE-RELATED"/>
    <property type="match status" value="1"/>
</dbReference>
<keyword evidence="3" id="KW-0732">Signal</keyword>
<keyword evidence="4" id="KW-0378">Hydrolase</keyword>
<evidence type="ECO:0000256" key="4">
    <source>
        <dbReference type="ARBA" id="ARBA00022801"/>
    </source>
</evidence>
<protein>
    <recommendedName>
        <fullName evidence="2">alpha-L-fucosidase</fullName>
        <ecNumber evidence="2">3.2.1.51</ecNumber>
    </recommendedName>
</protein>
<keyword evidence="5" id="KW-0326">Glycosidase</keyword>
<dbReference type="Pfam" id="PF01120">
    <property type="entry name" value="Alpha_L_fucos"/>
    <property type="match status" value="1"/>
</dbReference>
<gene>
    <name evidence="7" type="ORF">STSP2_00186</name>
</gene>
<reference evidence="8" key="1">
    <citation type="submission" date="2017-02" db="EMBL/GenBank/DDBJ databases">
        <title>Comparative genomics and description of representatives of a novel lineage of planctomycetes thriving in anoxic sediments.</title>
        <authorList>
            <person name="Spring S."/>
            <person name="Bunk B."/>
            <person name="Sproer C."/>
        </authorList>
    </citation>
    <scope>NUCLEOTIDE SEQUENCE [LARGE SCALE GENOMIC DNA]</scope>
    <source>
        <strain evidence="8">ST-NAGAB-D1</strain>
    </source>
</reference>
<dbReference type="NCBIfam" id="TIGR01409">
    <property type="entry name" value="TAT_signal_seq"/>
    <property type="match status" value="1"/>
</dbReference>
<dbReference type="PANTHER" id="PTHR10030">
    <property type="entry name" value="ALPHA-L-FUCOSIDASE"/>
    <property type="match status" value="1"/>
</dbReference>
<evidence type="ECO:0000256" key="2">
    <source>
        <dbReference type="ARBA" id="ARBA00012662"/>
    </source>
</evidence>
<dbReference type="InterPro" id="IPR019546">
    <property type="entry name" value="TAT_signal_bac_arc"/>
</dbReference>
<organism evidence="7 8">
    <name type="scientific">Anaerohalosphaera lusitana</name>
    <dbReference type="NCBI Taxonomy" id="1936003"/>
    <lineage>
        <taxon>Bacteria</taxon>
        <taxon>Pseudomonadati</taxon>
        <taxon>Planctomycetota</taxon>
        <taxon>Phycisphaerae</taxon>
        <taxon>Sedimentisphaerales</taxon>
        <taxon>Anaerohalosphaeraceae</taxon>
        <taxon>Anaerohalosphaera</taxon>
    </lineage>
</organism>
<dbReference type="Gene3D" id="2.60.120.260">
    <property type="entry name" value="Galactose-binding domain-like"/>
    <property type="match status" value="1"/>
</dbReference>
<proteinExistence type="inferred from homology"/>
<dbReference type="SMR" id="A0A1U9NH01"/>
<evidence type="ECO:0000256" key="1">
    <source>
        <dbReference type="ARBA" id="ARBA00007951"/>
    </source>
</evidence>